<dbReference type="Pfam" id="PF13855">
    <property type="entry name" value="LRR_8"/>
    <property type="match status" value="1"/>
</dbReference>
<dbReference type="Proteomes" id="UP000694845">
    <property type="component" value="Unplaced"/>
</dbReference>
<dbReference type="InterPro" id="IPR001611">
    <property type="entry name" value="Leu-rich_rpt"/>
</dbReference>
<dbReference type="PANTHER" id="PTHR24365">
    <property type="entry name" value="TOLL-LIKE RECEPTOR"/>
    <property type="match status" value="1"/>
</dbReference>
<feature type="compositionally biased region" description="Polar residues" evidence="6">
    <location>
        <begin position="167"/>
        <end position="196"/>
    </location>
</feature>
<evidence type="ECO:0000256" key="4">
    <source>
        <dbReference type="ARBA" id="ARBA00022989"/>
    </source>
</evidence>
<organism evidence="8 9">
    <name type="scientific">Acanthaster planci</name>
    <name type="common">Crown-of-thorns starfish</name>
    <dbReference type="NCBI Taxonomy" id="133434"/>
    <lineage>
        <taxon>Eukaryota</taxon>
        <taxon>Metazoa</taxon>
        <taxon>Echinodermata</taxon>
        <taxon>Eleutherozoa</taxon>
        <taxon>Asterozoa</taxon>
        <taxon>Asteroidea</taxon>
        <taxon>Valvatacea</taxon>
        <taxon>Valvatida</taxon>
        <taxon>Acanthasteridae</taxon>
        <taxon>Acanthaster</taxon>
    </lineage>
</organism>
<dbReference type="SUPFAM" id="SSF52058">
    <property type="entry name" value="L domain-like"/>
    <property type="match status" value="1"/>
</dbReference>
<evidence type="ECO:0000256" key="1">
    <source>
        <dbReference type="ARBA" id="ARBA00004167"/>
    </source>
</evidence>
<gene>
    <name evidence="9" type="primary">LOC110981601</name>
</gene>
<evidence type="ECO:0000256" key="7">
    <source>
        <dbReference type="SAM" id="Phobius"/>
    </source>
</evidence>
<dbReference type="GO" id="GO:0007165">
    <property type="term" value="P:signal transduction"/>
    <property type="evidence" value="ECO:0007669"/>
    <property type="project" value="TreeGrafter"/>
</dbReference>
<dbReference type="GeneID" id="110981601"/>
<dbReference type="PANTHER" id="PTHR24365:SF541">
    <property type="entry name" value="PROTEIN TOLL-RELATED"/>
    <property type="match status" value="1"/>
</dbReference>
<evidence type="ECO:0000256" key="3">
    <source>
        <dbReference type="ARBA" id="ARBA00022729"/>
    </source>
</evidence>
<dbReference type="OrthoDB" id="2013775at2759"/>
<reference evidence="9" key="1">
    <citation type="submission" date="2025-08" db="UniProtKB">
        <authorList>
            <consortium name="RefSeq"/>
        </authorList>
    </citation>
    <scope>IDENTIFICATION</scope>
</reference>
<feature type="transmembrane region" description="Helical" evidence="7">
    <location>
        <begin position="222"/>
        <end position="244"/>
    </location>
</feature>
<comment type="subcellular location">
    <subcellularLocation>
        <location evidence="1">Membrane</location>
        <topology evidence="1">Single-pass membrane protein</topology>
    </subcellularLocation>
</comment>
<keyword evidence="4 7" id="KW-1133">Transmembrane helix</keyword>
<evidence type="ECO:0000256" key="6">
    <source>
        <dbReference type="SAM" id="MobiDB-lite"/>
    </source>
</evidence>
<dbReference type="GO" id="GO:0038023">
    <property type="term" value="F:signaling receptor activity"/>
    <property type="evidence" value="ECO:0007669"/>
    <property type="project" value="TreeGrafter"/>
</dbReference>
<proteinExistence type="predicted"/>
<evidence type="ECO:0000256" key="2">
    <source>
        <dbReference type="ARBA" id="ARBA00022692"/>
    </source>
</evidence>
<accession>A0A8B7YNX9</accession>
<dbReference type="AlphaFoldDB" id="A0A8B7YNX9"/>
<dbReference type="OMA" id="NMARTWQ"/>
<name>A0A8B7YNX9_ACAPL</name>
<feature type="region of interest" description="Disordered" evidence="6">
    <location>
        <begin position="160"/>
        <end position="196"/>
    </location>
</feature>
<dbReference type="Gene3D" id="3.80.10.10">
    <property type="entry name" value="Ribonuclease Inhibitor"/>
    <property type="match status" value="1"/>
</dbReference>
<dbReference type="PROSITE" id="PS51450">
    <property type="entry name" value="LRR"/>
    <property type="match status" value="1"/>
</dbReference>
<keyword evidence="2 7" id="KW-0812">Transmembrane</keyword>
<keyword evidence="5 7" id="KW-0472">Membrane</keyword>
<dbReference type="InterPro" id="IPR032675">
    <property type="entry name" value="LRR_dom_sf"/>
</dbReference>
<dbReference type="GO" id="GO:0005886">
    <property type="term" value="C:plasma membrane"/>
    <property type="evidence" value="ECO:0007669"/>
    <property type="project" value="TreeGrafter"/>
</dbReference>
<evidence type="ECO:0000256" key="5">
    <source>
        <dbReference type="ARBA" id="ARBA00023136"/>
    </source>
</evidence>
<evidence type="ECO:0000313" key="9">
    <source>
        <dbReference type="RefSeq" id="XP_022094969.1"/>
    </source>
</evidence>
<dbReference type="RefSeq" id="XP_022094969.1">
    <property type="nucleotide sequence ID" value="XM_022239277.1"/>
</dbReference>
<protein>
    <submittedName>
        <fullName evidence="9">Uncharacterized protein LOC110981601 isoform X2</fullName>
    </submittedName>
</protein>
<sequence length="282" mass="30954">MLRPCNVRTRYYLPGPLSYSSCRNMARTELFDLTKSSIYLMVLSIFLRYVSSQSCTAPLLQNCTCNDTIFECTSAGWTEFPSDLPNRESLQVIDLSNNSITTISTDVLDEYIQLQTLDLRSNPVVCDSSLAWLAGKTVLGNCANGQEISSYLDSLRATAGPLAAGPTQPNHTADAQTQPMTDAQSQPMTDAPSQLVTDARSQPMTTLAMGGTTKQPEEPNNLYILAIVIPVLVIVVICIAVVIFTRKNRKQQETYNSSIRYSVVRKDAGAGNRVYSDVTTEL</sequence>
<evidence type="ECO:0000313" key="8">
    <source>
        <dbReference type="Proteomes" id="UP000694845"/>
    </source>
</evidence>
<keyword evidence="8" id="KW-1185">Reference proteome</keyword>
<keyword evidence="3" id="KW-0732">Signal</keyword>